<keyword evidence="6" id="KW-0547">Nucleotide-binding</keyword>
<dbReference type="PANTHER" id="PTHR17583">
    <property type="entry name" value="PHOSPHOINOSITIDE 3-KINASE REGULATORY SUBUNIT 4"/>
    <property type="match status" value="1"/>
</dbReference>
<evidence type="ECO:0000259" key="12">
    <source>
        <dbReference type="PROSITE" id="PS50011"/>
    </source>
</evidence>
<dbReference type="Gene3D" id="2.130.10.10">
    <property type="entry name" value="YVTN repeat-like/Quinoprotein amine dehydrogenase"/>
    <property type="match status" value="3"/>
</dbReference>
<feature type="region of interest" description="Disordered" evidence="11">
    <location>
        <begin position="1082"/>
        <end position="1106"/>
    </location>
</feature>
<keyword evidence="4" id="KW-0808">Transferase</keyword>
<evidence type="ECO:0000256" key="10">
    <source>
        <dbReference type="PROSITE-ProRule" id="PRU00221"/>
    </source>
</evidence>
<dbReference type="InterPro" id="IPR000719">
    <property type="entry name" value="Prot_kinase_dom"/>
</dbReference>
<dbReference type="FunFam" id="1.25.10.10:FF:000209">
    <property type="entry name" value="Protein kinase family protein / WD-40 repeat family protein"/>
    <property type="match status" value="1"/>
</dbReference>
<dbReference type="FunFam" id="1.10.510.10:FF:000722">
    <property type="entry name" value="Protein kinase family protein / WD-40 repeat family protein"/>
    <property type="match status" value="1"/>
</dbReference>
<accession>A0ABD1VA91</accession>
<dbReference type="Pfam" id="PF00069">
    <property type="entry name" value="Pkinase"/>
    <property type="match status" value="1"/>
</dbReference>
<dbReference type="SUPFAM" id="SSF56112">
    <property type="entry name" value="Protein kinase-like (PK-like)"/>
    <property type="match status" value="1"/>
</dbReference>
<sequence length="1603" mass="178331">MGNKIARTTQASATEYYLHDLPSSYNLVLKEVLGRGRFLKSILCKHDEGLVLVKVYFKRGDSIDLRDYERRLAEIRDKFSNLDHPHVWPFQFWLETDKAAYLLRQYFFNNLHDRLSTRPFLSLVEKKWLAFQLLYAVKQSHEHGVCHGDIKCENVLVSSWNWLYLADFASFKPTYIPHDDPSDFSFFFDTGGRRRCYLAPERFYEHGGEMQVAQDAPLKPSMDIFAVGCVIAELFLEGQPLFELSQLLAYRRGQYDPSQHLEKIPDSGIRKMILHMIQLDPESRCSAESYLQIYAGVVFPSYFSPFLHNFYSVLNPLNSDARVLLCQTSFQEILKQLMGNTASEEIGSGPEPSSDIASQLLPGRDASQNFYQSLNTREEMEKGSVHDRFDLLGDVSTLLRDVKQNNCHSKTTPYNVANSTYNKNPKRGMQSPGELIQTISNVFKRSHHPFLKKIKMTDLSSLMLDHDNQSDTFGMPFLPLPQDVISCEGMVLIASLLCSCIRNVKLPFMRRGAILLLKSCSLYIDDEARLQRILPYVVALLSDPAAIVRCAALETLCDILPLVRDFPPSDAKIFPEYILPMLSMLPDDPEESVRICYASNISKLALTAYGFLIHSISLSEAGVLNETKLLQKSFTSANETSGQPKSLNSDVQLAQLRKSIAEVIQELVMGPKQTPNIRRALLQDIGNLCWFFGHRQSNDFLLPILPAFLNDRDEQLRAVFYGQIIYVCFSVGQRSVEEYLLPYIEQALNDITEAVIVNALDCLAILCKSGFLRKRILLGMIERSFLLLCYPSQWVRRSAVTFISASSECLGAVDSYVFLAPVIRPFLRRQPASLASEKALLSCLKPPVSRELYYEVLENSRSSDMLERQRKIWYNPSSQSRQWETVDLIQNSARDLDPVKSWSDRQHDDQGQRIIGSSMQPMGLSNSDDNEGKLKSMGSLIQNSSSAMDTHDRVASEKLQLSGFMSPQVSCMNSLIDKSPEGIPLYYFKVEDKRTAGNATTASDSSSPYNSLGLSSSSLPWMDPTSKSFSLASSVPAPKLVSGSIHIGNGSMQLRRVVHEVEDRETDQTAYINSKFRETGLSGSTKGHSLTTEDDSTTTEGTEMSSFAWSSTIPDSGWRPRGVLVAHLQEHRSAVNDVSISMDHGFFVSASEDSTVKVWDSKKLEKDISFRSRLTYSLGGSRALCVTVLQGSTQVVVGTSDGIIHVFSVDHISRGLGNVVEKYSGIADVKKSGIGEGAVLNLLNYSPDGGTSKMILYSTQNCGIHLWDTRTSSNAWNTKVFREEGYVSSLVADPCGNWFVSGSSRGVLTLWDLRFCIPVHSWQYSLACPIEKLCLFVPPPSTSLSSVTRPLVYVAAGCNEVSLWNAENGSCHQVLRALNNDSDVENSDSPWAFARPSSKTNTKLDPRRNVNSKYRVDELNEPPIRLPGIRALLPLPGGDLLTGGTDLKIRRWDHSSPDRTYCVCGPAIKGVGNDDFYETKSSFGVQVVQEAKRRPLATSLTKKAILAAAATDSAGCHHDSILSLASVKLNQRLLISGSRDGAIKRSGVYVNRFCYTVNCLHICGMPFLVCSGTLNACSISVVLGALGGQGGCIMGMVIAGNRA</sequence>
<dbReference type="InterPro" id="IPR001680">
    <property type="entry name" value="WD40_rpt"/>
</dbReference>
<feature type="compositionally biased region" description="Polar residues" evidence="11">
    <location>
        <begin position="915"/>
        <end position="927"/>
    </location>
</feature>
<dbReference type="CDD" id="cd13980">
    <property type="entry name" value="STKc_Vps15"/>
    <property type="match status" value="1"/>
</dbReference>
<keyword evidence="14" id="KW-1185">Reference proteome</keyword>
<dbReference type="SUPFAM" id="SSF50978">
    <property type="entry name" value="WD40 repeat-like"/>
    <property type="match status" value="1"/>
</dbReference>
<evidence type="ECO:0000256" key="11">
    <source>
        <dbReference type="SAM" id="MobiDB-lite"/>
    </source>
</evidence>
<proteinExistence type="predicted"/>
<dbReference type="EMBL" id="JBFOLK010000002">
    <property type="protein sequence ID" value="KAL2534268.1"/>
    <property type="molecule type" value="Genomic_DNA"/>
</dbReference>
<evidence type="ECO:0000256" key="2">
    <source>
        <dbReference type="ARBA" id="ARBA00022527"/>
    </source>
</evidence>
<evidence type="ECO:0000256" key="3">
    <source>
        <dbReference type="ARBA" id="ARBA00022574"/>
    </source>
</evidence>
<dbReference type="Pfam" id="PF22956">
    <property type="entry name" value="VPS15-like_hel"/>
    <property type="match status" value="1"/>
</dbReference>
<evidence type="ECO:0000256" key="5">
    <source>
        <dbReference type="ARBA" id="ARBA00022737"/>
    </source>
</evidence>
<reference evidence="14" key="1">
    <citation type="submission" date="2024-07" db="EMBL/GenBank/DDBJ databases">
        <title>Two chromosome-level genome assemblies of Korean endemic species Abeliophyllum distichum and Forsythia ovata (Oleaceae).</title>
        <authorList>
            <person name="Jang H."/>
        </authorList>
    </citation>
    <scope>NUCLEOTIDE SEQUENCE [LARGE SCALE GENOMIC DNA]</scope>
</reference>
<dbReference type="PROSITE" id="PS50077">
    <property type="entry name" value="HEAT_REPEAT"/>
    <property type="match status" value="1"/>
</dbReference>
<dbReference type="InterPro" id="IPR045162">
    <property type="entry name" value="Vps15-like"/>
</dbReference>
<keyword evidence="5" id="KW-0677">Repeat</keyword>
<dbReference type="Gene3D" id="1.10.510.10">
    <property type="entry name" value="Transferase(Phosphotransferase) domain 1"/>
    <property type="match status" value="1"/>
</dbReference>
<dbReference type="PROSITE" id="PS50011">
    <property type="entry name" value="PROTEIN_KINASE_DOM"/>
    <property type="match status" value="1"/>
</dbReference>
<keyword evidence="8" id="KW-0067">ATP-binding</keyword>
<keyword evidence="7 13" id="KW-0418">Kinase</keyword>
<feature type="repeat" description="WD" evidence="10">
    <location>
        <begin position="1128"/>
        <end position="1160"/>
    </location>
</feature>
<dbReference type="PANTHER" id="PTHR17583:SF0">
    <property type="entry name" value="PHOSPHOINOSITIDE 3-KINASE REGULATORY SUBUNIT 4"/>
    <property type="match status" value="1"/>
</dbReference>
<dbReference type="FunFam" id="1.25.10.10:FF:000370">
    <property type="entry name" value="phosphoinositide 3-kinase regulatory subunit 4-like"/>
    <property type="match status" value="1"/>
</dbReference>
<dbReference type="GO" id="GO:0005524">
    <property type="term" value="F:ATP binding"/>
    <property type="evidence" value="ECO:0007669"/>
    <property type="project" value="UniProtKB-KW"/>
</dbReference>
<evidence type="ECO:0000256" key="1">
    <source>
        <dbReference type="ARBA" id="ARBA00012513"/>
    </source>
</evidence>
<dbReference type="InterPro" id="IPR011009">
    <property type="entry name" value="Kinase-like_dom_sf"/>
</dbReference>
<dbReference type="SMART" id="SM00220">
    <property type="entry name" value="S_TKc"/>
    <property type="match status" value="1"/>
</dbReference>
<dbReference type="EC" id="2.7.11.1" evidence="1"/>
<dbReference type="Proteomes" id="UP001604336">
    <property type="component" value="Unassembled WGS sequence"/>
</dbReference>
<evidence type="ECO:0000313" key="14">
    <source>
        <dbReference type="Proteomes" id="UP001604336"/>
    </source>
</evidence>
<feature type="region of interest" description="Disordered" evidence="11">
    <location>
        <begin position="1385"/>
        <end position="1406"/>
    </location>
</feature>
<keyword evidence="3 10" id="KW-0853">WD repeat</keyword>
<evidence type="ECO:0000256" key="9">
    <source>
        <dbReference type="PROSITE-ProRule" id="PRU00103"/>
    </source>
</evidence>
<evidence type="ECO:0000256" key="8">
    <source>
        <dbReference type="ARBA" id="ARBA00022840"/>
    </source>
</evidence>
<protein>
    <recommendedName>
        <fullName evidence="1">non-specific serine/threonine protein kinase</fullName>
        <ecNumber evidence="1">2.7.11.1</ecNumber>
    </recommendedName>
</protein>
<name>A0ABD1VA91_9LAMI</name>
<evidence type="ECO:0000256" key="4">
    <source>
        <dbReference type="ARBA" id="ARBA00022679"/>
    </source>
</evidence>
<evidence type="ECO:0000256" key="7">
    <source>
        <dbReference type="ARBA" id="ARBA00022777"/>
    </source>
</evidence>
<dbReference type="Pfam" id="PF00400">
    <property type="entry name" value="WD40"/>
    <property type="match status" value="2"/>
</dbReference>
<dbReference type="SMART" id="SM00320">
    <property type="entry name" value="WD40"/>
    <property type="match status" value="6"/>
</dbReference>
<comment type="caution">
    <text evidence="13">The sequence shown here is derived from an EMBL/GenBank/DDBJ whole genome shotgun (WGS) entry which is preliminary data.</text>
</comment>
<feature type="domain" description="Protein kinase" evidence="12">
    <location>
        <begin position="27"/>
        <end position="307"/>
    </location>
</feature>
<feature type="region of interest" description="Disordered" evidence="11">
    <location>
        <begin position="898"/>
        <end position="936"/>
    </location>
</feature>
<dbReference type="InterPro" id="IPR016024">
    <property type="entry name" value="ARM-type_fold"/>
</dbReference>
<gene>
    <name evidence="13" type="ORF">Adt_07619</name>
</gene>
<keyword evidence="2" id="KW-0723">Serine/threonine-protein kinase</keyword>
<dbReference type="InterPro" id="IPR021133">
    <property type="entry name" value="HEAT_type_2"/>
</dbReference>
<dbReference type="PROSITE" id="PS50082">
    <property type="entry name" value="WD_REPEATS_2"/>
    <property type="match status" value="1"/>
</dbReference>
<evidence type="ECO:0000256" key="6">
    <source>
        <dbReference type="ARBA" id="ARBA00022741"/>
    </source>
</evidence>
<dbReference type="PROSITE" id="PS50294">
    <property type="entry name" value="WD_REPEATS_REGION"/>
    <property type="match status" value="1"/>
</dbReference>
<feature type="compositionally biased region" description="Basic and acidic residues" evidence="11">
    <location>
        <begin position="898"/>
        <end position="911"/>
    </location>
</feature>
<dbReference type="GO" id="GO:0004674">
    <property type="term" value="F:protein serine/threonine kinase activity"/>
    <property type="evidence" value="ECO:0007669"/>
    <property type="project" value="UniProtKB-KW"/>
</dbReference>
<dbReference type="InterPro" id="IPR036322">
    <property type="entry name" value="WD40_repeat_dom_sf"/>
</dbReference>
<evidence type="ECO:0000313" key="13">
    <source>
        <dbReference type="EMBL" id="KAL2534268.1"/>
    </source>
</evidence>
<dbReference type="Gene3D" id="1.25.10.10">
    <property type="entry name" value="Leucine-rich Repeat Variant"/>
    <property type="match status" value="2"/>
</dbReference>
<dbReference type="InterPro" id="IPR011989">
    <property type="entry name" value="ARM-like"/>
</dbReference>
<dbReference type="InterPro" id="IPR055231">
    <property type="entry name" value="2AA_helical"/>
</dbReference>
<organism evidence="13 14">
    <name type="scientific">Abeliophyllum distichum</name>
    <dbReference type="NCBI Taxonomy" id="126358"/>
    <lineage>
        <taxon>Eukaryota</taxon>
        <taxon>Viridiplantae</taxon>
        <taxon>Streptophyta</taxon>
        <taxon>Embryophyta</taxon>
        <taxon>Tracheophyta</taxon>
        <taxon>Spermatophyta</taxon>
        <taxon>Magnoliopsida</taxon>
        <taxon>eudicotyledons</taxon>
        <taxon>Gunneridae</taxon>
        <taxon>Pentapetalae</taxon>
        <taxon>asterids</taxon>
        <taxon>lamiids</taxon>
        <taxon>Lamiales</taxon>
        <taxon>Oleaceae</taxon>
        <taxon>Forsythieae</taxon>
        <taxon>Abeliophyllum</taxon>
    </lineage>
</organism>
<dbReference type="PROSITE" id="PS00108">
    <property type="entry name" value="PROTEIN_KINASE_ST"/>
    <property type="match status" value="1"/>
</dbReference>
<dbReference type="InterPro" id="IPR015943">
    <property type="entry name" value="WD40/YVTN_repeat-like_dom_sf"/>
</dbReference>
<dbReference type="InterPro" id="IPR008271">
    <property type="entry name" value="Ser/Thr_kinase_AS"/>
</dbReference>
<feature type="repeat" description="HEAT" evidence="9">
    <location>
        <begin position="533"/>
        <end position="565"/>
    </location>
</feature>
<dbReference type="SUPFAM" id="SSF48371">
    <property type="entry name" value="ARM repeat"/>
    <property type="match status" value="1"/>
</dbReference>